<keyword evidence="2" id="KW-1185">Reference proteome</keyword>
<dbReference type="EMBL" id="CATOCA020000001">
    <property type="protein sequence ID" value="CAJ1099356.1"/>
    <property type="molecule type" value="Genomic_DNA"/>
</dbReference>
<sequence>MYLREHRTLKSYRLTRYLPCSDVPTGAPDSAQATDLLGYLPCSDVPTGAPDSAQATDLLDVPTGAPDSAQGTDLLGIYLALMCLREHRILHKLQTY</sequence>
<proteinExistence type="predicted"/>
<reference evidence="1" key="1">
    <citation type="submission" date="2023-08" db="EMBL/GenBank/DDBJ databases">
        <authorList>
            <person name="Alioto T."/>
            <person name="Alioto T."/>
            <person name="Gomez Garrido J."/>
        </authorList>
    </citation>
    <scope>NUCLEOTIDE SEQUENCE</scope>
</reference>
<dbReference type="AlphaFoldDB" id="A0AA36HHM9"/>
<accession>A0AA36HHM9</accession>
<protein>
    <submittedName>
        <fullName evidence="1">Uncharacterized protein</fullName>
    </submittedName>
</protein>
<comment type="caution">
    <text evidence="1">The sequence shown here is derived from an EMBL/GenBank/DDBJ whole genome shotgun (WGS) entry which is preliminary data.</text>
</comment>
<organism evidence="1 2">
    <name type="scientific">Octopus vulgaris</name>
    <name type="common">Common octopus</name>
    <dbReference type="NCBI Taxonomy" id="6645"/>
    <lineage>
        <taxon>Eukaryota</taxon>
        <taxon>Metazoa</taxon>
        <taxon>Spiralia</taxon>
        <taxon>Lophotrochozoa</taxon>
        <taxon>Mollusca</taxon>
        <taxon>Cephalopoda</taxon>
        <taxon>Coleoidea</taxon>
        <taxon>Octopodiformes</taxon>
        <taxon>Octopoda</taxon>
        <taxon>Incirrata</taxon>
        <taxon>Octopodidae</taxon>
        <taxon>Octopus</taxon>
    </lineage>
</organism>
<evidence type="ECO:0000313" key="2">
    <source>
        <dbReference type="Proteomes" id="UP001162480"/>
    </source>
</evidence>
<gene>
    <name evidence="1" type="ORF">OCTVUL_1B020926</name>
</gene>
<name>A0AA36HHM9_OCTVU</name>
<evidence type="ECO:0000313" key="1">
    <source>
        <dbReference type="EMBL" id="CAJ1099356.1"/>
    </source>
</evidence>
<dbReference type="Proteomes" id="UP001162480">
    <property type="component" value="Unassembled WGS sequence"/>
</dbReference>